<sequence>MLEHRNTPARDPERVVLLGAGGFIGKALNRRLVEARIPTLPLTSSDLDLCAEDAPARLKETLRSGDSLVVLSALTPDRGRGIDTFMKNLKMIENLCAALGDSPCAHVVYFSSDAVYPLGTGLIDEESAAAPTDLYGVMHRSRELMLLQSLRQLCILRPSLIYGADDTHNSYGPNRFRRQAHAEGKIVIGGEGEETRDHVYIDDVASLTHLVLTHQSTGILNLATGNATDFGSVARHVAALFDGEVEVCPTPRKFPITHRSFDTTALLKAFPDFTFTSLEEGLQLAHEGMN</sequence>
<dbReference type="InterPro" id="IPR001509">
    <property type="entry name" value="Epimerase_deHydtase"/>
</dbReference>
<dbReference type="Gene3D" id="3.40.50.720">
    <property type="entry name" value="NAD(P)-binding Rossmann-like Domain"/>
    <property type="match status" value="1"/>
</dbReference>
<dbReference type="RefSeq" id="WP_237383579.1">
    <property type="nucleotide sequence ID" value="NZ_CP071793.1"/>
</dbReference>
<feature type="domain" description="NAD-dependent epimerase/dehydratase" evidence="2">
    <location>
        <begin position="15"/>
        <end position="222"/>
    </location>
</feature>
<dbReference type="EMBL" id="CP071793">
    <property type="protein sequence ID" value="QTD53477.1"/>
    <property type="molecule type" value="Genomic_DNA"/>
</dbReference>
<name>A0A8A4TVT6_SULCO</name>
<dbReference type="SUPFAM" id="SSF51735">
    <property type="entry name" value="NAD(P)-binding Rossmann-fold domains"/>
    <property type="match status" value="1"/>
</dbReference>
<evidence type="ECO:0000313" key="3">
    <source>
        <dbReference type="EMBL" id="QTD53477.1"/>
    </source>
</evidence>
<dbReference type="Proteomes" id="UP000663929">
    <property type="component" value="Chromosome"/>
</dbReference>
<dbReference type="PANTHER" id="PTHR43000">
    <property type="entry name" value="DTDP-D-GLUCOSE 4,6-DEHYDRATASE-RELATED"/>
    <property type="match status" value="1"/>
</dbReference>
<dbReference type="AlphaFoldDB" id="A0A8A4TVT6"/>
<proteinExistence type="inferred from homology"/>
<keyword evidence="4" id="KW-1185">Reference proteome</keyword>
<dbReference type="KEGG" id="scor:J3U87_13565"/>
<reference evidence="3" key="1">
    <citation type="submission" date="2021-03" db="EMBL/GenBank/DDBJ databases">
        <title>Acanthopleuribacteraceae sp. M133.</title>
        <authorList>
            <person name="Wang G."/>
        </authorList>
    </citation>
    <scope>NUCLEOTIDE SEQUENCE</scope>
    <source>
        <strain evidence="3">M133</strain>
    </source>
</reference>
<dbReference type="Pfam" id="PF01370">
    <property type="entry name" value="Epimerase"/>
    <property type="match status" value="1"/>
</dbReference>
<evidence type="ECO:0000313" key="4">
    <source>
        <dbReference type="Proteomes" id="UP000663929"/>
    </source>
</evidence>
<evidence type="ECO:0000259" key="2">
    <source>
        <dbReference type="Pfam" id="PF01370"/>
    </source>
</evidence>
<organism evidence="3 4">
    <name type="scientific">Sulfidibacter corallicola</name>
    <dbReference type="NCBI Taxonomy" id="2818388"/>
    <lineage>
        <taxon>Bacteria</taxon>
        <taxon>Pseudomonadati</taxon>
        <taxon>Acidobacteriota</taxon>
        <taxon>Holophagae</taxon>
        <taxon>Acanthopleuribacterales</taxon>
        <taxon>Acanthopleuribacteraceae</taxon>
        <taxon>Sulfidibacter</taxon>
    </lineage>
</organism>
<accession>A0A8A4TVT6</accession>
<dbReference type="InterPro" id="IPR036291">
    <property type="entry name" value="NAD(P)-bd_dom_sf"/>
</dbReference>
<comment type="similarity">
    <text evidence="1">Belongs to the NAD(P)-dependent epimerase/dehydratase family.</text>
</comment>
<gene>
    <name evidence="3" type="ORF">J3U87_13565</name>
</gene>
<protein>
    <submittedName>
        <fullName evidence="3">NAD(P)-dependent oxidoreductase</fullName>
    </submittedName>
</protein>
<evidence type="ECO:0000256" key="1">
    <source>
        <dbReference type="ARBA" id="ARBA00007637"/>
    </source>
</evidence>
<dbReference type="CDD" id="cd08946">
    <property type="entry name" value="SDR_e"/>
    <property type="match status" value="1"/>
</dbReference>